<evidence type="ECO:0000256" key="5">
    <source>
        <dbReference type="SAM" id="Phobius"/>
    </source>
</evidence>
<dbReference type="CDD" id="cd15039">
    <property type="entry name" value="7tmB3_Methuselah-like"/>
    <property type="match status" value="1"/>
</dbReference>
<dbReference type="OrthoDB" id="6134459at2759"/>
<reference evidence="7" key="1">
    <citation type="submission" date="2021-03" db="EMBL/GenBank/DDBJ databases">
        <title>Chromosome level genome of the anhydrobiotic midge Polypedilum vanderplanki.</title>
        <authorList>
            <person name="Yoshida Y."/>
            <person name="Kikawada T."/>
            <person name="Gusev O."/>
        </authorList>
    </citation>
    <scope>NUCLEOTIDE SEQUENCE</scope>
    <source>
        <strain evidence="7">NIAS01</strain>
        <tissue evidence="7">Whole body or cell culture</tissue>
    </source>
</reference>
<comment type="subcellular location">
    <subcellularLocation>
        <location evidence="1">Membrane</location>
        <topology evidence="1">Multi-pass membrane protein</topology>
    </subcellularLocation>
</comment>
<dbReference type="GO" id="GO:0005886">
    <property type="term" value="C:plasma membrane"/>
    <property type="evidence" value="ECO:0007669"/>
    <property type="project" value="TreeGrafter"/>
</dbReference>
<feature type="transmembrane region" description="Helical" evidence="5">
    <location>
        <begin position="291"/>
        <end position="310"/>
    </location>
</feature>
<keyword evidence="4 5" id="KW-0472">Membrane</keyword>
<dbReference type="Proteomes" id="UP001107558">
    <property type="component" value="Chromosome 1"/>
</dbReference>
<dbReference type="PROSITE" id="PS50261">
    <property type="entry name" value="G_PROTEIN_RECEP_F2_4"/>
    <property type="match status" value="1"/>
</dbReference>
<dbReference type="InterPro" id="IPR051384">
    <property type="entry name" value="Mth_GPCR"/>
</dbReference>
<dbReference type="InterPro" id="IPR017981">
    <property type="entry name" value="GPCR_2-like_7TM"/>
</dbReference>
<evidence type="ECO:0000256" key="3">
    <source>
        <dbReference type="ARBA" id="ARBA00022989"/>
    </source>
</evidence>
<dbReference type="AlphaFoldDB" id="A0A9J6CN60"/>
<evidence type="ECO:0000313" key="8">
    <source>
        <dbReference type="Proteomes" id="UP001107558"/>
    </source>
</evidence>
<feature type="transmembrane region" description="Helical" evidence="5">
    <location>
        <begin position="55"/>
        <end position="75"/>
    </location>
</feature>
<feature type="transmembrane region" description="Helical" evidence="5">
    <location>
        <begin position="120"/>
        <end position="142"/>
    </location>
</feature>
<feature type="domain" description="G-protein coupled receptors family 2 profile 2" evidence="6">
    <location>
        <begin position="52"/>
        <end position="308"/>
    </location>
</feature>
<keyword evidence="8" id="KW-1185">Reference proteome</keyword>
<feature type="transmembrane region" description="Helical" evidence="5">
    <location>
        <begin position="211"/>
        <end position="236"/>
    </location>
</feature>
<dbReference type="GO" id="GO:0008528">
    <property type="term" value="F:G protein-coupled peptide receptor activity"/>
    <property type="evidence" value="ECO:0007669"/>
    <property type="project" value="TreeGrafter"/>
</dbReference>
<name>A0A9J6CN60_POLVA</name>
<feature type="transmembrane region" description="Helical" evidence="5">
    <location>
        <begin position="163"/>
        <end position="181"/>
    </location>
</feature>
<accession>A0A9J6CN60</accession>
<sequence length="325" mass="37980">MINIKFPFFHNNSMSYSLINSKVQNESETVGIKPENNITKYSKESSKRQDAKFTIFPTGMFISAFFFFLTIVVFASIPDLRNLHGKCLMCNLIGLDIFYFTLTMIQVYNDQMMDVSLLCYFAAYTTYFTLFIAFVWLSIVSFDLCRRFTNISYNSKEKSFKTYAIIGFGTSIFCTVLVFIIDNFQLLPQKYLPRIALYRCWVSKELIVELIYIYIPMSALAFSYVGFFVVTFYKIWKAQKKSNDILSQKAALKSRLYTFTRLFMVMGVSWCCETFSYVFGKDLLIFEITDVFNSLIGLFTFIIVCILNPTTRNLIIERLRNFNKN</sequence>
<gene>
    <name evidence="7" type="ORF">PVAND_012669</name>
</gene>
<dbReference type="SUPFAM" id="SSF81321">
    <property type="entry name" value="Family A G protein-coupled receptor-like"/>
    <property type="match status" value="1"/>
</dbReference>
<evidence type="ECO:0000256" key="4">
    <source>
        <dbReference type="ARBA" id="ARBA00023136"/>
    </source>
</evidence>
<dbReference type="Gene3D" id="1.20.1070.10">
    <property type="entry name" value="Rhodopsin 7-helix transmembrane proteins"/>
    <property type="match status" value="1"/>
</dbReference>
<feature type="transmembrane region" description="Helical" evidence="5">
    <location>
        <begin position="256"/>
        <end position="279"/>
    </location>
</feature>
<evidence type="ECO:0000256" key="2">
    <source>
        <dbReference type="ARBA" id="ARBA00022692"/>
    </source>
</evidence>
<proteinExistence type="predicted"/>
<dbReference type="PANTHER" id="PTHR47154:SF2">
    <property type="entry name" value="G-PROTEIN COUPLED RECEPTOR MTH-RELATED"/>
    <property type="match status" value="1"/>
</dbReference>
<comment type="caution">
    <text evidence="7">The sequence shown here is derived from an EMBL/GenBank/DDBJ whole genome shotgun (WGS) entry which is preliminary data.</text>
</comment>
<evidence type="ECO:0000313" key="7">
    <source>
        <dbReference type="EMBL" id="KAG5683384.1"/>
    </source>
</evidence>
<dbReference type="GO" id="GO:0007166">
    <property type="term" value="P:cell surface receptor signaling pathway"/>
    <property type="evidence" value="ECO:0007669"/>
    <property type="project" value="InterPro"/>
</dbReference>
<dbReference type="EMBL" id="JADBJN010000001">
    <property type="protein sequence ID" value="KAG5683384.1"/>
    <property type="molecule type" value="Genomic_DNA"/>
</dbReference>
<keyword evidence="3 5" id="KW-1133">Transmembrane helix</keyword>
<feature type="transmembrane region" description="Helical" evidence="5">
    <location>
        <begin position="87"/>
        <end position="108"/>
    </location>
</feature>
<dbReference type="PANTHER" id="PTHR47154">
    <property type="entry name" value="G-PROTEIN COUPLED RECEPTOR MTH-RELATED"/>
    <property type="match status" value="1"/>
</dbReference>
<organism evidence="7 8">
    <name type="scientific">Polypedilum vanderplanki</name>
    <name type="common">Sleeping chironomid midge</name>
    <dbReference type="NCBI Taxonomy" id="319348"/>
    <lineage>
        <taxon>Eukaryota</taxon>
        <taxon>Metazoa</taxon>
        <taxon>Ecdysozoa</taxon>
        <taxon>Arthropoda</taxon>
        <taxon>Hexapoda</taxon>
        <taxon>Insecta</taxon>
        <taxon>Pterygota</taxon>
        <taxon>Neoptera</taxon>
        <taxon>Endopterygota</taxon>
        <taxon>Diptera</taxon>
        <taxon>Nematocera</taxon>
        <taxon>Chironomoidea</taxon>
        <taxon>Chironomidae</taxon>
        <taxon>Chironominae</taxon>
        <taxon>Polypedilum</taxon>
        <taxon>Polypedilum</taxon>
    </lineage>
</organism>
<protein>
    <recommendedName>
        <fullName evidence="6">G-protein coupled receptors family 2 profile 2 domain-containing protein</fullName>
    </recommendedName>
</protein>
<evidence type="ECO:0000256" key="1">
    <source>
        <dbReference type="ARBA" id="ARBA00004141"/>
    </source>
</evidence>
<evidence type="ECO:0000259" key="6">
    <source>
        <dbReference type="PROSITE" id="PS50261"/>
    </source>
</evidence>
<keyword evidence="2 5" id="KW-0812">Transmembrane</keyword>